<dbReference type="Gene3D" id="2.120.10.10">
    <property type="match status" value="1"/>
</dbReference>
<keyword evidence="2" id="KW-0732">Signal</keyword>
<feature type="signal peptide" evidence="2">
    <location>
        <begin position="1"/>
        <end position="31"/>
    </location>
</feature>
<keyword evidence="4" id="KW-0326">Glycosidase</keyword>
<organism evidence="4 5">
    <name type="scientific">Symmachiella dynata</name>
    <dbReference type="NCBI Taxonomy" id="2527995"/>
    <lineage>
        <taxon>Bacteria</taxon>
        <taxon>Pseudomonadati</taxon>
        <taxon>Planctomycetota</taxon>
        <taxon>Planctomycetia</taxon>
        <taxon>Planctomycetales</taxon>
        <taxon>Planctomycetaceae</taxon>
        <taxon>Symmachiella</taxon>
    </lineage>
</organism>
<dbReference type="SUPFAM" id="SSF50939">
    <property type="entry name" value="Sialidases"/>
    <property type="match status" value="1"/>
</dbReference>
<feature type="domain" description="Sialidase" evidence="3">
    <location>
        <begin position="102"/>
        <end position="363"/>
    </location>
</feature>
<dbReference type="AlphaFoldDB" id="A0A517ZRC7"/>
<dbReference type="RefSeq" id="WP_197534258.1">
    <property type="nucleotide sequence ID" value="NZ_CP036276.1"/>
</dbReference>
<dbReference type="Proteomes" id="UP000319383">
    <property type="component" value="Chromosome"/>
</dbReference>
<dbReference type="EMBL" id="CP036276">
    <property type="protein sequence ID" value="QDU45039.1"/>
    <property type="molecule type" value="Genomic_DNA"/>
</dbReference>
<dbReference type="InterPro" id="IPR019546">
    <property type="entry name" value="TAT_signal_bac_arc"/>
</dbReference>
<dbReference type="CDD" id="cd15482">
    <property type="entry name" value="Sialidase_non-viral"/>
    <property type="match status" value="1"/>
</dbReference>
<protein>
    <submittedName>
        <fullName evidence="4">Sialidase</fullName>
        <ecNumber evidence="4">3.2.1.18</ecNumber>
    </submittedName>
</protein>
<feature type="region of interest" description="Disordered" evidence="1">
    <location>
        <begin position="274"/>
        <end position="296"/>
    </location>
</feature>
<dbReference type="PANTHER" id="PTHR43752">
    <property type="entry name" value="BNR/ASP-BOX REPEAT FAMILY PROTEIN"/>
    <property type="match status" value="1"/>
</dbReference>
<sequence length="394" mass="44375" precursor="true">MSTKKHNAISRRDFLAAAAMSTVAGTSLAQADNTASPPLLKPIHDSIVCPWTPQYPRHDHQLIFPLDDDRLLLVWCEYYSNNPAAATKIGQGGIGDEVSCQISSMVSHDRGRTWGDRTVMQANHWKHNVKHPNLVRLSPDEVLFSYVGWDSPAQRNVFMRRSTDNCRTWGEQVQISEPGWYCNNADRAIRLSSGRVLLPAHGPYAKNYIGGTPYKGGDLHSFVFYSDDGFKTWKRSSDSMTAVGRGCHEPTIVELKEGRLLCLLRNTNQRQYQSVSEDGGDHWSQPVPTKLKSPESPALVKRIPTTGDLLVLWNNVASKSNWPRTPLTAAISKDEGKTWSHYKDIDNRKDRDAAYPSVTFVGDEALVAYYSRSTKWKRDSEVTLRIYDIGQFYA</sequence>
<keyword evidence="4" id="KW-0378">Hydrolase</keyword>
<gene>
    <name evidence="4" type="primary">nedA_3</name>
    <name evidence="4" type="ORF">Mal52_35270</name>
</gene>
<reference evidence="4 5" key="1">
    <citation type="submission" date="2019-02" db="EMBL/GenBank/DDBJ databases">
        <title>Deep-cultivation of Planctomycetes and their phenomic and genomic characterization uncovers novel biology.</title>
        <authorList>
            <person name="Wiegand S."/>
            <person name="Jogler M."/>
            <person name="Boedeker C."/>
            <person name="Pinto D."/>
            <person name="Vollmers J."/>
            <person name="Rivas-Marin E."/>
            <person name="Kohn T."/>
            <person name="Peeters S.H."/>
            <person name="Heuer A."/>
            <person name="Rast P."/>
            <person name="Oberbeckmann S."/>
            <person name="Bunk B."/>
            <person name="Jeske O."/>
            <person name="Meyerdierks A."/>
            <person name="Storesund J.E."/>
            <person name="Kallscheuer N."/>
            <person name="Luecker S."/>
            <person name="Lage O.M."/>
            <person name="Pohl T."/>
            <person name="Merkel B.J."/>
            <person name="Hornburger P."/>
            <person name="Mueller R.-W."/>
            <person name="Bruemmer F."/>
            <person name="Labrenz M."/>
            <person name="Spormann A.M."/>
            <person name="Op den Camp H."/>
            <person name="Overmann J."/>
            <person name="Amann R."/>
            <person name="Jetten M.S.M."/>
            <person name="Mascher T."/>
            <person name="Medema M.H."/>
            <person name="Devos D.P."/>
            <person name="Kaster A.-K."/>
            <person name="Ovreas L."/>
            <person name="Rohde M."/>
            <person name="Galperin M.Y."/>
            <person name="Jogler C."/>
        </authorList>
    </citation>
    <scope>NUCLEOTIDE SEQUENCE [LARGE SCALE GENOMIC DNA]</scope>
    <source>
        <strain evidence="4 5">Mal52</strain>
    </source>
</reference>
<name>A0A517ZRC7_9PLAN</name>
<dbReference type="KEGG" id="sdyn:Mal52_35270"/>
<dbReference type="GO" id="GO:0004308">
    <property type="term" value="F:exo-alpha-sialidase activity"/>
    <property type="evidence" value="ECO:0007669"/>
    <property type="project" value="UniProtKB-EC"/>
</dbReference>
<keyword evidence="5" id="KW-1185">Reference proteome</keyword>
<evidence type="ECO:0000313" key="4">
    <source>
        <dbReference type="EMBL" id="QDU45039.1"/>
    </source>
</evidence>
<dbReference type="PANTHER" id="PTHR43752:SF2">
    <property type="entry name" value="BNR_ASP-BOX REPEAT FAMILY PROTEIN"/>
    <property type="match status" value="1"/>
</dbReference>
<dbReference type="PROSITE" id="PS51318">
    <property type="entry name" value="TAT"/>
    <property type="match status" value="1"/>
</dbReference>
<dbReference type="EC" id="3.2.1.18" evidence="4"/>
<proteinExistence type="predicted"/>
<dbReference type="InterPro" id="IPR011040">
    <property type="entry name" value="Sialidase"/>
</dbReference>
<feature type="chain" id="PRO_5021697304" evidence="2">
    <location>
        <begin position="32"/>
        <end position="394"/>
    </location>
</feature>
<dbReference type="NCBIfam" id="TIGR01409">
    <property type="entry name" value="TAT_signal_seq"/>
    <property type="match status" value="1"/>
</dbReference>
<dbReference type="InterPro" id="IPR036278">
    <property type="entry name" value="Sialidase_sf"/>
</dbReference>
<evidence type="ECO:0000256" key="2">
    <source>
        <dbReference type="SAM" id="SignalP"/>
    </source>
</evidence>
<evidence type="ECO:0000313" key="5">
    <source>
        <dbReference type="Proteomes" id="UP000319383"/>
    </source>
</evidence>
<evidence type="ECO:0000259" key="3">
    <source>
        <dbReference type="Pfam" id="PF13088"/>
    </source>
</evidence>
<accession>A0A517ZRC7</accession>
<dbReference type="InterPro" id="IPR006311">
    <property type="entry name" value="TAT_signal"/>
</dbReference>
<evidence type="ECO:0000256" key="1">
    <source>
        <dbReference type="SAM" id="MobiDB-lite"/>
    </source>
</evidence>
<dbReference type="Pfam" id="PF13088">
    <property type="entry name" value="BNR_2"/>
    <property type="match status" value="1"/>
</dbReference>